<dbReference type="Gramene" id="Manes.09G163000.1.v8.1">
    <property type="protein sequence ID" value="Manes.09G163000.1.v8.1.CDS.1"/>
    <property type="gene ID" value="Manes.09G163000.v8.1"/>
</dbReference>
<organism evidence="2 3">
    <name type="scientific">Manihot esculenta</name>
    <name type="common">Cassava</name>
    <name type="synonym">Jatropha manihot</name>
    <dbReference type="NCBI Taxonomy" id="3983"/>
    <lineage>
        <taxon>Eukaryota</taxon>
        <taxon>Viridiplantae</taxon>
        <taxon>Streptophyta</taxon>
        <taxon>Embryophyta</taxon>
        <taxon>Tracheophyta</taxon>
        <taxon>Spermatophyta</taxon>
        <taxon>Magnoliopsida</taxon>
        <taxon>eudicotyledons</taxon>
        <taxon>Gunneridae</taxon>
        <taxon>Pentapetalae</taxon>
        <taxon>rosids</taxon>
        <taxon>fabids</taxon>
        <taxon>Malpighiales</taxon>
        <taxon>Euphorbiaceae</taxon>
        <taxon>Crotonoideae</taxon>
        <taxon>Manihoteae</taxon>
        <taxon>Manihot</taxon>
    </lineage>
</organism>
<protein>
    <submittedName>
        <fullName evidence="2">Uncharacterized protein</fullName>
    </submittedName>
</protein>
<sequence length="170" mass="19269">MDQREHQLQTLGICNRLYNFIMRALTTQALKTVTLGHPVQKNLLKANDGAACESDQLANQRVPEQTPCENVEQAYNVNDSDPFVPLSSPSNGFKQYGRKLLEVEENDAKINEEKIDSYVSPGERPEQEAPLPSLEAIPPKKAVGTNDRVQEIETNKKDDKEEIRRKFDFI</sequence>
<evidence type="ECO:0000313" key="3">
    <source>
        <dbReference type="Proteomes" id="UP000091857"/>
    </source>
</evidence>
<feature type="compositionally biased region" description="Basic and acidic residues" evidence="1">
    <location>
        <begin position="148"/>
        <end position="157"/>
    </location>
</feature>
<keyword evidence="3" id="KW-1185">Reference proteome</keyword>
<comment type="caution">
    <text evidence="2">The sequence shown here is derived from an EMBL/GenBank/DDBJ whole genome shotgun (WGS) entry which is preliminary data.</text>
</comment>
<dbReference type="AlphaFoldDB" id="A0A2C9VDL1"/>
<proteinExistence type="predicted"/>
<feature type="region of interest" description="Disordered" evidence="1">
    <location>
        <begin position="116"/>
        <end position="157"/>
    </location>
</feature>
<accession>A0A2C9VDL1</accession>
<gene>
    <name evidence="2" type="ORF">MANES_09G163000v8</name>
</gene>
<reference evidence="3" key="1">
    <citation type="journal article" date="2016" name="Nat. Biotechnol.">
        <title>Sequencing wild and cultivated cassava and related species reveals extensive interspecific hybridization and genetic diversity.</title>
        <authorList>
            <person name="Bredeson J.V."/>
            <person name="Lyons J.B."/>
            <person name="Prochnik S.E."/>
            <person name="Wu G.A."/>
            <person name="Ha C.M."/>
            <person name="Edsinger-Gonzales E."/>
            <person name="Grimwood J."/>
            <person name="Schmutz J."/>
            <person name="Rabbi I.Y."/>
            <person name="Egesi C."/>
            <person name="Nauluvula P."/>
            <person name="Lebot V."/>
            <person name="Ndunguru J."/>
            <person name="Mkamilo G."/>
            <person name="Bart R.S."/>
            <person name="Setter T.L."/>
            <person name="Gleadow R.M."/>
            <person name="Kulakow P."/>
            <person name="Ferguson M.E."/>
            <person name="Rounsley S."/>
            <person name="Rokhsar D.S."/>
        </authorList>
    </citation>
    <scope>NUCLEOTIDE SEQUENCE [LARGE SCALE GENOMIC DNA]</scope>
    <source>
        <strain evidence="3">cv. AM560-2</strain>
    </source>
</reference>
<dbReference type="Proteomes" id="UP000091857">
    <property type="component" value="Chromosome 9"/>
</dbReference>
<evidence type="ECO:0000313" key="2">
    <source>
        <dbReference type="EMBL" id="OAY42223.1"/>
    </source>
</evidence>
<dbReference type="EMBL" id="CM004395">
    <property type="protein sequence ID" value="OAY42223.1"/>
    <property type="molecule type" value="Genomic_DNA"/>
</dbReference>
<name>A0A2C9VDL1_MANES</name>
<evidence type="ECO:0000256" key="1">
    <source>
        <dbReference type="SAM" id="MobiDB-lite"/>
    </source>
</evidence>
<dbReference type="OrthoDB" id="1531937at2759"/>